<evidence type="ECO:0000313" key="1">
    <source>
        <dbReference type="EMBL" id="QBR03761.1"/>
    </source>
</evidence>
<accession>A0A4P7D4N6</accession>
<dbReference type="KEGG" id="ppai:E1956_42500"/>
<keyword evidence="2" id="KW-1185">Reference proteome</keyword>
<reference evidence="1 2" key="1">
    <citation type="submission" date="2019-03" db="EMBL/GenBank/DDBJ databases">
        <title>Paraburkholderia sp. 7MH5, isolated from subtropical forest soil.</title>
        <authorList>
            <person name="Gao Z.-H."/>
            <person name="Qiu L.-H."/>
        </authorList>
    </citation>
    <scope>NUCLEOTIDE SEQUENCE [LARGE SCALE GENOMIC DNA]</scope>
    <source>
        <strain evidence="1 2">7MH5</strain>
    </source>
</reference>
<dbReference type="Proteomes" id="UP000295727">
    <property type="component" value="Chromosome 4"/>
</dbReference>
<dbReference type="InterPro" id="IPR024997">
    <property type="entry name" value="DUF3892"/>
</dbReference>
<dbReference type="Pfam" id="PF13031">
    <property type="entry name" value="DUF3892"/>
    <property type="match status" value="1"/>
</dbReference>
<gene>
    <name evidence="1" type="ORF">E1956_42500</name>
</gene>
<name>A0A4P7D4N6_9BURK</name>
<dbReference type="EMBL" id="CP038151">
    <property type="protein sequence ID" value="QBR03761.1"/>
    <property type="molecule type" value="Genomic_DNA"/>
</dbReference>
<organism evidence="1 2">
    <name type="scientific">Paraburkholderia pallida</name>
    <dbReference type="NCBI Taxonomy" id="2547399"/>
    <lineage>
        <taxon>Bacteria</taxon>
        <taxon>Pseudomonadati</taxon>
        <taxon>Pseudomonadota</taxon>
        <taxon>Betaproteobacteria</taxon>
        <taxon>Burkholderiales</taxon>
        <taxon>Burkholderiaceae</taxon>
        <taxon>Paraburkholderia</taxon>
    </lineage>
</organism>
<sequence>MKKFDYYVSAVEYNKDKTHITKLRIHSVGQDGSVGASQEATRPQVIELIKKGKTFSSIVKNAEGKWAYGSKLEVIEVTTEFLKTKQDNSLRDNLENLPQF</sequence>
<evidence type="ECO:0000313" key="2">
    <source>
        <dbReference type="Proteomes" id="UP000295727"/>
    </source>
</evidence>
<dbReference type="AlphaFoldDB" id="A0A4P7D4N6"/>
<protein>
    <submittedName>
        <fullName evidence="1">DUF3892 domain-containing protein</fullName>
    </submittedName>
</protein>
<dbReference type="OrthoDB" id="826539at2"/>
<proteinExistence type="predicted"/>
<dbReference type="RefSeq" id="WP_134759480.1">
    <property type="nucleotide sequence ID" value="NZ_CP038151.1"/>
</dbReference>